<dbReference type="GeneTree" id="ENSGT00940000156750"/>
<reference evidence="1" key="4">
    <citation type="submission" date="2025-09" db="UniProtKB">
        <authorList>
            <consortium name="Ensembl"/>
        </authorList>
    </citation>
    <scope>IDENTIFICATION</scope>
    <source>
        <strain evidence="1">C57BL/6J</strain>
    </source>
</reference>
<accession>A0A0G2JGV4</accession>
<dbReference type="MGI" id="MGI:105386">
    <property type="gene designation" value="Dbt"/>
</dbReference>
<dbReference type="AlphaFoldDB" id="A0A0G2JGV4"/>
<keyword evidence="3" id="KW-1185">Reference proteome</keyword>
<reference evidence="1" key="3">
    <citation type="submission" date="2025-08" db="UniProtKB">
        <authorList>
            <consortium name="Ensembl"/>
        </authorList>
    </citation>
    <scope>IDENTIFICATION</scope>
    <source>
        <strain evidence="1">C57BL/6J</strain>
    </source>
</reference>
<reference evidence="1 3" key="1">
    <citation type="journal article" date="2009" name="PLoS Biol.">
        <title>Lineage-specific biology revealed by a finished genome assembly of the mouse.</title>
        <authorList>
            <consortium name="Mouse Genome Sequencing Consortium"/>
            <person name="Church D.M."/>
            <person name="Goodstadt L."/>
            <person name="Hillier L.W."/>
            <person name="Zody M.C."/>
            <person name="Goldstein S."/>
            <person name="She X."/>
            <person name="Bult C.J."/>
            <person name="Agarwala R."/>
            <person name="Cherry J.L."/>
            <person name="DiCuccio M."/>
            <person name="Hlavina W."/>
            <person name="Kapustin Y."/>
            <person name="Meric P."/>
            <person name="Maglott D."/>
            <person name="Birtle Z."/>
            <person name="Marques A.C."/>
            <person name="Graves T."/>
            <person name="Zhou S."/>
            <person name="Teague B."/>
            <person name="Potamousis K."/>
            <person name="Churas C."/>
            <person name="Place M."/>
            <person name="Herschleb J."/>
            <person name="Runnheim R."/>
            <person name="Forrest D."/>
            <person name="Amos-Landgraf J."/>
            <person name="Schwartz D.C."/>
            <person name="Cheng Z."/>
            <person name="Lindblad-Toh K."/>
            <person name="Eichler E.E."/>
            <person name="Ponting C.P."/>
        </authorList>
    </citation>
    <scope>NUCLEOTIDE SEQUENCE [LARGE SCALE GENOMIC DNA]</scope>
    <source>
        <strain evidence="1 3">C57BL/6J</strain>
    </source>
</reference>
<dbReference type="ExpressionAtlas" id="A0A0G2JGV4">
    <property type="expression patterns" value="baseline and differential"/>
</dbReference>
<name>A0A0G2JGV4_MOUSE</name>
<dbReference type="Proteomes" id="UP000000589">
    <property type="component" value="Chromosome 3"/>
</dbReference>
<dbReference type="AGR" id="MGI:105386"/>
<evidence type="ECO:0000313" key="2">
    <source>
        <dbReference type="MGI" id="MGI:105386"/>
    </source>
</evidence>
<dbReference type="Antibodypedia" id="19986">
    <property type="antibodies" value="192 antibodies from 25 providers"/>
</dbReference>
<dbReference type="Bgee" id="ENSMUSG00000000340">
    <property type="expression patterns" value="Expressed in brown adipose tissue and 264 other cell types or tissues"/>
</dbReference>
<organism evidence="1 3">
    <name type="scientific">Mus musculus</name>
    <name type="common">Mouse</name>
    <dbReference type="NCBI Taxonomy" id="10090"/>
    <lineage>
        <taxon>Eukaryota</taxon>
        <taxon>Metazoa</taxon>
        <taxon>Chordata</taxon>
        <taxon>Craniata</taxon>
        <taxon>Vertebrata</taxon>
        <taxon>Euteleostomi</taxon>
        <taxon>Mammalia</taxon>
        <taxon>Eutheria</taxon>
        <taxon>Euarchontoglires</taxon>
        <taxon>Glires</taxon>
        <taxon>Rodentia</taxon>
        <taxon>Myomorpha</taxon>
        <taxon>Muroidea</taxon>
        <taxon>Muridae</taxon>
        <taxon>Murinae</taxon>
        <taxon>Mus</taxon>
        <taxon>Mus</taxon>
    </lineage>
</organism>
<protein>
    <submittedName>
        <fullName evidence="1">Dihydrolipoamide branched chain transacylase E2</fullName>
    </submittedName>
</protein>
<proteinExistence type="predicted"/>
<evidence type="ECO:0000313" key="3">
    <source>
        <dbReference type="Proteomes" id="UP000000589"/>
    </source>
</evidence>
<evidence type="ECO:0000313" key="1">
    <source>
        <dbReference type="Ensembl" id="ENSMUSP00000143713.2"/>
    </source>
</evidence>
<reference evidence="1 3" key="2">
    <citation type="journal article" date="2011" name="PLoS Biol.">
        <title>Modernizing reference genome assemblies.</title>
        <authorList>
            <person name="Church D.M."/>
            <person name="Schneider V.A."/>
            <person name="Graves T."/>
            <person name="Auger K."/>
            <person name="Cunningham F."/>
            <person name="Bouk N."/>
            <person name="Chen H.C."/>
            <person name="Agarwala R."/>
            <person name="McLaren W.M."/>
            <person name="Ritchie G.R."/>
            <person name="Albracht D."/>
            <person name="Kremitzki M."/>
            <person name="Rock S."/>
            <person name="Kotkiewicz H."/>
            <person name="Kremitzki C."/>
            <person name="Wollam A."/>
            <person name="Trani L."/>
            <person name="Fulton L."/>
            <person name="Fulton R."/>
            <person name="Matthews L."/>
            <person name="Whitehead S."/>
            <person name="Chow W."/>
            <person name="Torrance J."/>
            <person name="Dunn M."/>
            <person name="Harden G."/>
            <person name="Threadgold G."/>
            <person name="Wood J."/>
            <person name="Collins J."/>
            <person name="Heath P."/>
            <person name="Griffiths G."/>
            <person name="Pelan S."/>
            <person name="Grafham D."/>
            <person name="Eichler E.E."/>
            <person name="Weinstock G."/>
            <person name="Mardis E.R."/>
            <person name="Wilson R.K."/>
            <person name="Howe K."/>
            <person name="Flicek P."/>
            <person name="Hubbard T."/>
        </authorList>
    </citation>
    <scope>NUCLEOTIDE SEQUENCE [LARGE SCALE GENOMIC DNA]</scope>
    <source>
        <strain evidence="1 3">C57BL/6J</strain>
    </source>
</reference>
<dbReference type="Ensembl" id="ENSMUST00000199614.2">
    <property type="protein sequence ID" value="ENSMUSP00000143713.2"/>
    <property type="gene ID" value="ENSMUSG00000000340.11"/>
</dbReference>
<dbReference type="VEuPathDB" id="HostDB:ENSMUSG00000000340"/>
<gene>
    <name evidence="1 2" type="primary">Dbt</name>
</gene>
<sequence>MAAARVLRTWSQNAVRLTCVRYFQTFNSARVLKPKCVCSVGYPLFKYSQPRHSLRTAAGM</sequence>